<protein>
    <recommendedName>
        <fullName evidence="1">Protein kinase domain-containing protein</fullName>
    </recommendedName>
</protein>
<feature type="non-terminal residue" evidence="2">
    <location>
        <position position="557"/>
    </location>
</feature>
<dbReference type="GO" id="GO:0005524">
    <property type="term" value="F:ATP binding"/>
    <property type="evidence" value="ECO:0007669"/>
    <property type="project" value="InterPro"/>
</dbReference>
<accession>A0A550C7Q6</accession>
<gene>
    <name evidence="2" type="ORF">BD626DRAFT_366701</name>
</gene>
<proteinExistence type="predicted"/>
<sequence length="557" mass="63671">MPDLLLTLFPDEAFPIRPAILLEAMPENIYHGGRWKNCPDLSKQSMESQTARFFNEIVHYARLVYKRTPGKDLPTNEERRWSAKYIDRIMPGGTTSRKPDLFLKVRNDKSLWKSVLVGGQLKSEEHAFAATERQLQDDAYNCFATQDDLMWHIEVGLVCEEFWLSVFDRSGCVHSARGNIHEDALSFLRILAGLAFLERSRLGYDSSIKTLPDGRRTMEVDGVVYEIIGMLFLSDVMRGRGTVCWHCRALDAGPEDEDVVIKSLWADQSRAHTEAEFLRAAEGVEGISTLVAEEIVTEGDPPRARSTATIRRALRNHGREAELVGIEERHQYRLVLKPYALHIENFSSKKELLSVLKDAIKAHEQLVYDRRILHSDISDNNVMIRADPPGGLRKGLLIDLDYAAFIGEQRDTTSTAHRTGTLPFMAWEILKYGDKIAHEPRHDLESFLYVLIVVCVCHSGPNRQYRQDFDLRKSRIGRWMELDEYMSDIGSAKEAVMCLPKDGLPDEFQAFIDELFDPYFEDLKPCVHELREVILGPAPSNPRAMHREVLGILQRYI</sequence>
<keyword evidence="3" id="KW-1185">Reference proteome</keyword>
<dbReference type="InterPro" id="IPR000719">
    <property type="entry name" value="Prot_kinase_dom"/>
</dbReference>
<dbReference type="GO" id="GO:0004672">
    <property type="term" value="F:protein kinase activity"/>
    <property type="evidence" value="ECO:0007669"/>
    <property type="project" value="InterPro"/>
</dbReference>
<dbReference type="PANTHER" id="PTHR38248">
    <property type="entry name" value="FUNK1 6"/>
    <property type="match status" value="1"/>
</dbReference>
<dbReference type="Gene3D" id="1.10.510.10">
    <property type="entry name" value="Transferase(Phosphotransferase) domain 1"/>
    <property type="match status" value="1"/>
</dbReference>
<dbReference type="InterPro" id="IPR011009">
    <property type="entry name" value="Kinase-like_dom_sf"/>
</dbReference>
<reference evidence="2 3" key="1">
    <citation type="journal article" date="2019" name="New Phytol.">
        <title>Comparative genomics reveals unique wood-decay strategies and fruiting body development in the Schizophyllaceae.</title>
        <authorList>
            <person name="Almasi E."/>
            <person name="Sahu N."/>
            <person name="Krizsan K."/>
            <person name="Balint B."/>
            <person name="Kovacs G.M."/>
            <person name="Kiss B."/>
            <person name="Cseklye J."/>
            <person name="Drula E."/>
            <person name="Henrissat B."/>
            <person name="Nagy I."/>
            <person name="Chovatia M."/>
            <person name="Adam C."/>
            <person name="LaButti K."/>
            <person name="Lipzen A."/>
            <person name="Riley R."/>
            <person name="Grigoriev I.V."/>
            <person name="Nagy L.G."/>
        </authorList>
    </citation>
    <scope>NUCLEOTIDE SEQUENCE [LARGE SCALE GENOMIC DNA]</scope>
    <source>
        <strain evidence="2 3">NL-1724</strain>
    </source>
</reference>
<organism evidence="2 3">
    <name type="scientific">Schizophyllum amplum</name>
    <dbReference type="NCBI Taxonomy" id="97359"/>
    <lineage>
        <taxon>Eukaryota</taxon>
        <taxon>Fungi</taxon>
        <taxon>Dikarya</taxon>
        <taxon>Basidiomycota</taxon>
        <taxon>Agaricomycotina</taxon>
        <taxon>Agaricomycetes</taxon>
        <taxon>Agaricomycetidae</taxon>
        <taxon>Agaricales</taxon>
        <taxon>Schizophyllaceae</taxon>
        <taxon>Schizophyllum</taxon>
    </lineage>
</organism>
<dbReference type="AlphaFoldDB" id="A0A550C7Q6"/>
<dbReference type="InterPro" id="IPR040976">
    <property type="entry name" value="Pkinase_fungal"/>
</dbReference>
<dbReference type="PANTHER" id="PTHR38248:SF2">
    <property type="entry name" value="FUNK1 11"/>
    <property type="match status" value="1"/>
</dbReference>
<comment type="caution">
    <text evidence="2">The sequence shown here is derived from an EMBL/GenBank/DDBJ whole genome shotgun (WGS) entry which is preliminary data.</text>
</comment>
<evidence type="ECO:0000313" key="2">
    <source>
        <dbReference type="EMBL" id="TRM60819.1"/>
    </source>
</evidence>
<dbReference type="PROSITE" id="PS50011">
    <property type="entry name" value="PROTEIN_KINASE_DOM"/>
    <property type="match status" value="1"/>
</dbReference>
<dbReference type="STRING" id="97359.A0A550C7Q6"/>
<evidence type="ECO:0000259" key="1">
    <source>
        <dbReference type="PROSITE" id="PS50011"/>
    </source>
</evidence>
<evidence type="ECO:0000313" key="3">
    <source>
        <dbReference type="Proteomes" id="UP000320762"/>
    </source>
</evidence>
<name>A0A550C7Q6_9AGAR</name>
<dbReference type="OrthoDB" id="5584477at2759"/>
<dbReference type="EMBL" id="VDMD01000020">
    <property type="protein sequence ID" value="TRM60819.1"/>
    <property type="molecule type" value="Genomic_DNA"/>
</dbReference>
<dbReference type="Pfam" id="PF17667">
    <property type="entry name" value="Pkinase_fungal"/>
    <property type="match status" value="1"/>
</dbReference>
<dbReference type="Proteomes" id="UP000320762">
    <property type="component" value="Unassembled WGS sequence"/>
</dbReference>
<dbReference type="SUPFAM" id="SSF56112">
    <property type="entry name" value="Protein kinase-like (PK-like)"/>
    <property type="match status" value="1"/>
</dbReference>
<feature type="domain" description="Protein kinase" evidence="1">
    <location>
        <begin position="222"/>
        <end position="535"/>
    </location>
</feature>